<dbReference type="InterPro" id="IPR011625">
    <property type="entry name" value="A2M_N_BRD"/>
</dbReference>
<dbReference type="Gene3D" id="2.60.40.1930">
    <property type="match status" value="1"/>
</dbReference>
<sequence>MFLPNNPTLPQPILNPPIFGQIGLYGSIGSAINDDESIKITVREPLPQDMKRAWLMAESRSSSGNSDYNSVANRSFNEKSVEVLTSLGEEEIRSLLKRIPPIQQHDRMEEGEEDFFVREKSLKAPITAEIISQEFPPSQSYEKPEELIQEEKELMGSELMVVRYLPEGSLSDASVPYLSVTFSQPMVSVSSVEHVELDENVPVCIEPLPKKGGKFKWLGTKTLIYEPVYRFDMSTKYNVTIKAATRSKIGGILKQDVKFSFETPKLYLRDYLPKYHGSFPLNEFPIFYLEFDQEIHPESVLPFVNVDTTSEQTLKLVSNDGRSETPSVKEYILGLMKELNIEKKASNIYYSYLSKLENAPKQRHLWFTFSGQGLNQRIESLNVTVKEGVKGLEGPLPTEKPSTFHVKNYPSFTIIHSHEPPYLPMQPLSISFSNPIDLETFDEHSVKVEPFIERMELNPNDNHLIIRGKIKGNTTYKVTFNTLQDVWGQHLCGNKFKTFNIGNAAQSLQALQNGVIVLDPTVNTKPTFSVVTMNLDAIHCRVFQVEPEEYNQSIFSYNAYSNTSEHKFPGKQVLDATLINTNGKQDEPCDTDIDLSLLLQYPKENIGQLFIVVEPERNSWKGTWNRRPIHQAWIQVTKLAIDAIYDNSDCTLYYWVNSLMDGSMIKENIIVKSGSISSTPDRESGIGMITKKITQVNSYCPIVAFHGNDKCFIPDVYFTRHYEQSGIIYQIFNDRGLYKPGETVSIKGIVREIVRDPIKKKYNVEFPKHDHYKTCPFVVQDSRSSKYHSGSITLSSNGTFDFTFTIPDHANLGNHFIHFSRLSMSHSFKVQEFRTPEFNSSCNIQPGTFVVNGPPALCTTRAQYYSGGGISGGTCSYIIRQRPTSYVPPNRSGYSFGKNDSSSSPFGNFFYGMYSPSMTGNFSTFQGMTDMNGEHQIALLFEESNRIDKVPISVTIESTVQDINRQTISSKTSFVVHPCKYYCGLKFGKQFTKPNTPVMVSLLTTNINGELIENIDMNLTVTTHVKVKKGFKYVQEKVEILKKTFKSNAETPIEFPVQFETGGTFDFHVSIRDTESGLQKSCSNSLYVIGGKNMREERVGKVLQQKSLLLIPDKNEYHVGDKATILIQSQLDGYLYGLLTMSMDGIFEKPIPVEIDPSIGCTEFSFIITKDHIPNVRISVEMSGSESRVDHVGNILNHEPKQPVFASGTCSINVSRLSHELQVEVKPEKQFLTPGSSTLIQVTVRDALTQQLVPNSEVCVVAVDEAVLSLTGYQISNPLDTFITSRNASCTSRWSLRSNVFVKSYNDIVFVAPIRLDNAMNCCDISGCTENCFFAPCACHCHQQCLPQAACYSTLGGLATEEPSQAIAIRSNFNPLAVFSPKAMTDADGIATVNATLPDNLTKYRITAVALKDESHFGISESSMVSQLPLNIRPSLPRFLNFGDCAEFTCVLQNQTLIDLNVHVAIRFTNLRLLDESKRGLNVKIPALSRHELRFPMSTEKVGIARFQVGVSISNRGINFGDAVEKEIRVYTPATTEGFATYGEIDQNGNVFQPIRTPENVYSQFGGINISTSSTALSSLTDAFIYLYSYPFECCEQLASKILSIVALKDVLQAFHVPNLPSETEMNELVQKSIQILENRQYPSGGYSYWSYDRSIISPYVTCHVAHSFARAKNAGYQVNSNTISKLLNVLKTIEHYCNDYSEESIRSIKAYAYYCASLLGDQEVKYLAEQFYKKEVQNVNLEYLAWIATTLYLCNSKTANSTVKKIIETLCKKVNETAQTANFVTSYGDAQNSKLIMLHSNRRTDGICLEALITITPENTIIPKIVKGLLAHKKKGRWGNTQENSFILLALNTYFRTFEGVTPNFVTRMWLGDDYCGEQEFVGRSKDEKLLKIPMSYLVEGNFNSAGSSSSLTTNNSQSKTLIISKQGEGRLYYRIGMDYAPKNNVLEALDYGFQVERNYEHVTQSEHVKFDSERNCWRFKAGELVRVKIRVTNTSRRYHVALVDMLPSGLEAINPELKGTTSTAEISANIHHRGFYCWWSRPWYEHHNIRNERVEAFSSLLWEGIHEFNYVARATSIGSFVIPPAKAEEMYTPEIFGRSSTAFSEVYE</sequence>
<accession>A0A6A5C4D4</accession>
<organism evidence="3 4">
    <name type="scientific">Naegleria fowleri</name>
    <name type="common">Brain eating amoeba</name>
    <dbReference type="NCBI Taxonomy" id="5763"/>
    <lineage>
        <taxon>Eukaryota</taxon>
        <taxon>Discoba</taxon>
        <taxon>Heterolobosea</taxon>
        <taxon>Tetramitia</taxon>
        <taxon>Eutetramitia</taxon>
        <taxon>Vahlkampfiidae</taxon>
        <taxon>Naegleria</taxon>
    </lineage>
</organism>
<dbReference type="Pfam" id="PF17973">
    <property type="entry name" value="bMG10"/>
    <property type="match status" value="1"/>
</dbReference>
<dbReference type="InterPro" id="IPR008930">
    <property type="entry name" value="Terpenoid_cyclase/PrenylTrfase"/>
</dbReference>
<dbReference type="InterPro" id="IPR001599">
    <property type="entry name" value="Macroglobln_a2"/>
</dbReference>
<dbReference type="InterPro" id="IPR002890">
    <property type="entry name" value="MG2"/>
</dbReference>
<protein>
    <recommendedName>
        <fullName evidence="5">Alpha-2-macroglobulin domain-containing protein</fullName>
    </recommendedName>
</protein>
<dbReference type="Proteomes" id="UP000444721">
    <property type="component" value="Unassembled WGS sequence"/>
</dbReference>
<evidence type="ECO:0008006" key="5">
    <source>
        <dbReference type="Google" id="ProtNLM"/>
    </source>
</evidence>
<dbReference type="InterPro" id="IPR051802">
    <property type="entry name" value="YfhM-like"/>
</dbReference>
<dbReference type="InterPro" id="IPR041246">
    <property type="entry name" value="Bact_MG10"/>
</dbReference>
<feature type="domain" description="Alpha-2-macroglobulin bait region" evidence="1">
    <location>
        <begin position="1108"/>
        <end position="1270"/>
    </location>
</feature>
<dbReference type="Pfam" id="PF01835">
    <property type="entry name" value="MG2"/>
    <property type="match status" value="1"/>
</dbReference>
<evidence type="ECO:0000313" key="3">
    <source>
        <dbReference type="EMBL" id="KAF0980355.1"/>
    </source>
</evidence>
<dbReference type="Gene3D" id="2.60.40.3710">
    <property type="match status" value="1"/>
</dbReference>
<dbReference type="SUPFAM" id="SSF48239">
    <property type="entry name" value="Terpenoid cyclases/Protein prenyltransferases"/>
    <property type="match status" value="1"/>
</dbReference>
<comment type="caution">
    <text evidence="3">The sequence shown here is derived from an EMBL/GenBank/DDBJ whole genome shotgun (WGS) entry which is preliminary data.</text>
</comment>
<name>A0A6A5C4D4_NAEFO</name>
<dbReference type="EMBL" id="VFQX01000019">
    <property type="protein sequence ID" value="KAF0980355.1"/>
    <property type="molecule type" value="Genomic_DNA"/>
</dbReference>
<dbReference type="Gene3D" id="1.50.10.20">
    <property type="match status" value="1"/>
</dbReference>
<dbReference type="Pfam" id="PF07703">
    <property type="entry name" value="A2M_BRD"/>
    <property type="match status" value="1"/>
</dbReference>
<dbReference type="OrthoDB" id="9980391at2759"/>
<reference evidence="3 4" key="1">
    <citation type="journal article" date="2019" name="Sci. Rep.">
        <title>Nanopore sequencing improves the draft genome of the human pathogenic amoeba Naegleria fowleri.</title>
        <authorList>
            <person name="Liechti N."/>
            <person name="Schurch N."/>
            <person name="Bruggmann R."/>
            <person name="Wittwer M."/>
        </authorList>
    </citation>
    <scope>NUCLEOTIDE SEQUENCE [LARGE SCALE GENOMIC DNA]</scope>
    <source>
        <strain evidence="3 4">ATCC 30894</strain>
    </source>
</reference>
<dbReference type="VEuPathDB" id="AmoebaDB:NF0020000"/>
<evidence type="ECO:0000259" key="2">
    <source>
        <dbReference type="SMART" id="SM01360"/>
    </source>
</evidence>
<dbReference type="PANTHER" id="PTHR40094">
    <property type="entry name" value="ALPHA-2-MACROGLOBULIN HOMOLOG"/>
    <property type="match status" value="1"/>
</dbReference>
<dbReference type="PANTHER" id="PTHR40094:SF1">
    <property type="entry name" value="UBIQUITIN DOMAIN-CONTAINING PROTEIN"/>
    <property type="match status" value="1"/>
</dbReference>
<dbReference type="GeneID" id="68120784"/>
<proteinExistence type="predicted"/>
<feature type="domain" description="Alpha-2-macroglobulin" evidence="2">
    <location>
        <begin position="1377"/>
        <end position="1466"/>
    </location>
</feature>
<dbReference type="SMART" id="SM01359">
    <property type="entry name" value="A2M_N_2"/>
    <property type="match status" value="1"/>
</dbReference>
<dbReference type="VEuPathDB" id="AmoebaDB:NfTy_027990"/>
<evidence type="ECO:0000313" key="4">
    <source>
        <dbReference type="Proteomes" id="UP000444721"/>
    </source>
</evidence>
<evidence type="ECO:0000259" key="1">
    <source>
        <dbReference type="SMART" id="SM01359"/>
    </source>
</evidence>
<gene>
    <name evidence="3" type="ORF">FDP41_013569</name>
</gene>
<dbReference type="Pfam" id="PF00207">
    <property type="entry name" value="A2M"/>
    <property type="match status" value="1"/>
</dbReference>
<dbReference type="SMART" id="SM01360">
    <property type="entry name" value="A2M"/>
    <property type="match status" value="1"/>
</dbReference>
<dbReference type="GO" id="GO:0004866">
    <property type="term" value="F:endopeptidase inhibitor activity"/>
    <property type="evidence" value="ECO:0007669"/>
    <property type="project" value="InterPro"/>
</dbReference>
<keyword evidence="4" id="KW-1185">Reference proteome</keyword>
<dbReference type="RefSeq" id="XP_044565068.1">
    <property type="nucleotide sequence ID" value="XM_044704213.1"/>
</dbReference>
<dbReference type="VEuPathDB" id="AmoebaDB:FDP41_013569"/>
<dbReference type="Gene3D" id="2.20.130.20">
    <property type="match status" value="1"/>
</dbReference>
<dbReference type="VEuPathDB" id="AmoebaDB:NF0020010"/>